<name>A0A291QQJ9_9BACT</name>
<dbReference type="KEGG" id="cbae:COR50_02435"/>
<organism evidence="1 2">
    <name type="scientific">Chitinophaga caeni</name>
    <dbReference type="NCBI Taxonomy" id="2029983"/>
    <lineage>
        <taxon>Bacteria</taxon>
        <taxon>Pseudomonadati</taxon>
        <taxon>Bacteroidota</taxon>
        <taxon>Chitinophagia</taxon>
        <taxon>Chitinophagales</taxon>
        <taxon>Chitinophagaceae</taxon>
        <taxon>Chitinophaga</taxon>
    </lineage>
</organism>
<evidence type="ECO:0000313" key="2">
    <source>
        <dbReference type="Proteomes" id="UP000220133"/>
    </source>
</evidence>
<evidence type="ECO:0000313" key="1">
    <source>
        <dbReference type="EMBL" id="ATL46114.1"/>
    </source>
</evidence>
<proteinExistence type="predicted"/>
<dbReference type="RefSeq" id="WP_098192503.1">
    <property type="nucleotide sequence ID" value="NZ_CP023777.1"/>
</dbReference>
<gene>
    <name evidence="1" type="ORF">COR50_02435</name>
</gene>
<dbReference type="Proteomes" id="UP000220133">
    <property type="component" value="Chromosome"/>
</dbReference>
<protein>
    <submittedName>
        <fullName evidence="1">Uncharacterized protein</fullName>
    </submittedName>
</protein>
<dbReference type="EMBL" id="CP023777">
    <property type="protein sequence ID" value="ATL46114.1"/>
    <property type="molecule type" value="Genomic_DNA"/>
</dbReference>
<dbReference type="OrthoDB" id="648861at2"/>
<dbReference type="AlphaFoldDB" id="A0A291QQJ9"/>
<sequence>MKKLQDDSTKLITSAISIGQIILDDSHYLTFWGYIQSPSGEWKRCDFVTNYEVLNNMLRYVEQYHESVQMTIVQKLENMERIPEMIDFEAQTGTAIRFEDIRFYLAKPIYKRKDAWATYSVNNCWYIEKVEALPRKQYLQDHPVIPLDDCLAILRDHYELYLGYLELDFLEEDARKKACLDNDHKFTLAYYAWKEQVEKRRG</sequence>
<reference evidence="1 2" key="1">
    <citation type="submission" date="2017-10" db="EMBL/GenBank/DDBJ databases">
        <title>Paenichitinophaga pekingensis gen. nov., sp. nov., isolated from activated sludge.</title>
        <authorList>
            <person name="Jin D."/>
            <person name="Kong X."/>
            <person name="Deng Y."/>
            <person name="Bai Z."/>
        </authorList>
    </citation>
    <scope>NUCLEOTIDE SEQUENCE [LARGE SCALE GENOMIC DNA]</scope>
    <source>
        <strain evidence="1 2">13</strain>
    </source>
</reference>
<accession>A0A291QQJ9</accession>
<keyword evidence="2" id="KW-1185">Reference proteome</keyword>